<gene>
    <name evidence="1" type="ORF">ACFQL7_03520</name>
</gene>
<dbReference type="GeneID" id="76198567"/>
<comment type="caution">
    <text evidence="1">The sequence shown here is derived from an EMBL/GenBank/DDBJ whole genome shotgun (WGS) entry which is preliminary data.</text>
</comment>
<dbReference type="AlphaFoldDB" id="A0ABD5YMY5"/>
<dbReference type="RefSeq" id="WP_248904767.1">
    <property type="nucleotide sequence ID" value="NZ_CP109979.1"/>
</dbReference>
<evidence type="ECO:0000313" key="1">
    <source>
        <dbReference type="EMBL" id="MFC7189008.1"/>
    </source>
</evidence>
<dbReference type="Proteomes" id="UP001596417">
    <property type="component" value="Unassembled WGS sequence"/>
</dbReference>
<protein>
    <submittedName>
        <fullName evidence="1">Uncharacterized protein</fullName>
    </submittedName>
</protein>
<dbReference type="Gene3D" id="3.40.50.150">
    <property type="entry name" value="Vaccinia Virus protein VP39"/>
    <property type="match status" value="1"/>
</dbReference>
<organism evidence="1 2">
    <name type="scientific">Halocatena marina</name>
    <dbReference type="NCBI Taxonomy" id="2934937"/>
    <lineage>
        <taxon>Archaea</taxon>
        <taxon>Methanobacteriati</taxon>
        <taxon>Methanobacteriota</taxon>
        <taxon>Stenosarchaea group</taxon>
        <taxon>Halobacteria</taxon>
        <taxon>Halobacteriales</taxon>
        <taxon>Natronomonadaceae</taxon>
        <taxon>Halocatena</taxon>
    </lineage>
</organism>
<evidence type="ECO:0000313" key="2">
    <source>
        <dbReference type="Proteomes" id="UP001596417"/>
    </source>
</evidence>
<keyword evidence="2" id="KW-1185">Reference proteome</keyword>
<reference evidence="1 2" key="1">
    <citation type="journal article" date="2019" name="Int. J. Syst. Evol. Microbiol.">
        <title>The Global Catalogue of Microorganisms (GCM) 10K type strain sequencing project: providing services to taxonomists for standard genome sequencing and annotation.</title>
        <authorList>
            <consortium name="The Broad Institute Genomics Platform"/>
            <consortium name="The Broad Institute Genome Sequencing Center for Infectious Disease"/>
            <person name="Wu L."/>
            <person name="Ma J."/>
        </authorList>
    </citation>
    <scope>NUCLEOTIDE SEQUENCE [LARGE SCALE GENOMIC DNA]</scope>
    <source>
        <strain evidence="1 2">RDMS1</strain>
    </source>
</reference>
<accession>A0ABD5YMY5</accession>
<sequence length="100" mass="11488">MRSLKYGSFEEDRRRYRLQNHLYSSIYNVTNSRFGGQGNVATIVDALEAEIPDAHPVRTPWYFPSLGEYASLLESNGFEVTYARLFDRPTTLSGYTGLER</sequence>
<proteinExistence type="predicted"/>
<name>A0ABD5YMY5_9EURY</name>
<dbReference type="InterPro" id="IPR029063">
    <property type="entry name" value="SAM-dependent_MTases_sf"/>
</dbReference>
<dbReference type="EMBL" id="JBHTAX010000001">
    <property type="protein sequence ID" value="MFC7189008.1"/>
    <property type="molecule type" value="Genomic_DNA"/>
</dbReference>